<evidence type="ECO:0000259" key="11">
    <source>
        <dbReference type="Pfam" id="PF18317"/>
    </source>
</evidence>
<dbReference type="InterPro" id="IPR036291">
    <property type="entry name" value="NAD(P)-bd_dom_sf"/>
</dbReference>
<dbReference type="GO" id="GO:0005829">
    <property type="term" value="C:cytosol"/>
    <property type="evidence" value="ECO:0007669"/>
    <property type="project" value="TreeGrafter"/>
</dbReference>
<evidence type="ECO:0000259" key="9">
    <source>
        <dbReference type="Pfam" id="PF01488"/>
    </source>
</evidence>
<feature type="domain" description="SDH C-terminal" evidence="11">
    <location>
        <begin position="249"/>
        <end position="279"/>
    </location>
</feature>
<organism evidence="12 14">
    <name type="scientific">Kerstersia gyiorum</name>
    <dbReference type="NCBI Taxonomy" id="206506"/>
    <lineage>
        <taxon>Bacteria</taxon>
        <taxon>Pseudomonadati</taxon>
        <taxon>Pseudomonadota</taxon>
        <taxon>Betaproteobacteria</taxon>
        <taxon>Burkholderiales</taxon>
        <taxon>Alcaligenaceae</taxon>
        <taxon>Kerstersia</taxon>
    </lineage>
</organism>
<keyword evidence="5 8" id="KW-0560">Oxidoreductase</keyword>
<dbReference type="SUPFAM" id="SSF51735">
    <property type="entry name" value="NAD(P)-binding Rossmann-fold domains"/>
    <property type="match status" value="1"/>
</dbReference>
<dbReference type="FunFam" id="3.40.50.10860:FF:000006">
    <property type="entry name" value="Shikimate dehydrogenase (NADP(+))"/>
    <property type="match status" value="1"/>
</dbReference>
<dbReference type="Pfam" id="PF01488">
    <property type="entry name" value="Shikimate_DH"/>
    <property type="match status" value="1"/>
</dbReference>
<feature type="binding site" evidence="8">
    <location>
        <position position="227"/>
    </location>
    <ligand>
        <name>shikimate</name>
        <dbReference type="ChEBI" id="CHEBI:36208"/>
    </ligand>
</feature>
<dbReference type="Gene3D" id="3.40.50.720">
    <property type="entry name" value="NAD(P)-binding Rossmann-like Domain"/>
    <property type="match status" value="1"/>
</dbReference>
<dbReference type="EMBL" id="LBNE01000009">
    <property type="protein sequence ID" value="KKO71124.1"/>
    <property type="molecule type" value="Genomic_DNA"/>
</dbReference>
<evidence type="ECO:0000313" key="14">
    <source>
        <dbReference type="Proteomes" id="UP000078084"/>
    </source>
</evidence>
<dbReference type="AlphaFoldDB" id="A0A171KQF7"/>
<dbReference type="Gene3D" id="3.40.50.10860">
    <property type="entry name" value="Leucine Dehydrogenase, chain A, domain 1"/>
    <property type="match status" value="1"/>
</dbReference>
<dbReference type="Pfam" id="PF18317">
    <property type="entry name" value="SDH_C"/>
    <property type="match status" value="1"/>
</dbReference>
<evidence type="ECO:0000256" key="2">
    <source>
        <dbReference type="ARBA" id="ARBA00012962"/>
    </source>
</evidence>
<dbReference type="GeneID" id="99725010"/>
<evidence type="ECO:0000256" key="3">
    <source>
        <dbReference type="ARBA" id="ARBA00022605"/>
    </source>
</evidence>
<comment type="catalytic activity">
    <reaction evidence="7 8">
        <text>shikimate + NADP(+) = 3-dehydroshikimate + NADPH + H(+)</text>
        <dbReference type="Rhea" id="RHEA:17737"/>
        <dbReference type="ChEBI" id="CHEBI:15378"/>
        <dbReference type="ChEBI" id="CHEBI:16630"/>
        <dbReference type="ChEBI" id="CHEBI:36208"/>
        <dbReference type="ChEBI" id="CHEBI:57783"/>
        <dbReference type="ChEBI" id="CHEBI:58349"/>
        <dbReference type="EC" id="1.1.1.25"/>
    </reaction>
</comment>
<comment type="subunit">
    <text evidence="8">Homodimer.</text>
</comment>
<dbReference type="InterPro" id="IPR013708">
    <property type="entry name" value="Shikimate_DH-bd_N"/>
</dbReference>
<dbReference type="Proteomes" id="UP000078084">
    <property type="component" value="Unassembled WGS sequence"/>
</dbReference>
<protein>
    <recommendedName>
        <fullName evidence="2 8">Shikimate dehydrogenase (NADP(+))</fullName>
        <shortName evidence="8">SDH</shortName>
        <ecNumber evidence="2 8">1.1.1.25</ecNumber>
    </recommendedName>
</protein>
<evidence type="ECO:0000256" key="5">
    <source>
        <dbReference type="ARBA" id="ARBA00023002"/>
    </source>
</evidence>
<evidence type="ECO:0000256" key="7">
    <source>
        <dbReference type="ARBA" id="ARBA00049442"/>
    </source>
</evidence>
<comment type="similarity">
    <text evidence="8">Belongs to the shikimate dehydrogenase family.</text>
</comment>
<feature type="binding site" evidence="8">
    <location>
        <position position="107"/>
    </location>
    <ligand>
        <name>shikimate</name>
        <dbReference type="ChEBI" id="CHEBI:36208"/>
    </ligand>
</feature>
<evidence type="ECO:0000313" key="13">
    <source>
        <dbReference type="EMBL" id="RZS72882.1"/>
    </source>
</evidence>
<dbReference type="InterPro" id="IPR011342">
    <property type="entry name" value="Shikimate_DH"/>
</dbReference>
<comment type="caution">
    <text evidence="12">The sequence shown here is derived from an EMBL/GenBank/DDBJ whole genome shotgun (WGS) entry which is preliminary data.</text>
</comment>
<comment type="function">
    <text evidence="8">Involved in the biosynthesis of the chorismate, which leads to the biosynthesis of aromatic amino acids. Catalyzes the reversible NADPH linked reduction of 3-dehydroshikimate (DHSA) to yield shikimate (SA).</text>
</comment>
<evidence type="ECO:0000256" key="1">
    <source>
        <dbReference type="ARBA" id="ARBA00004871"/>
    </source>
</evidence>
<evidence type="ECO:0000256" key="6">
    <source>
        <dbReference type="ARBA" id="ARBA00023141"/>
    </source>
</evidence>
<comment type="pathway">
    <text evidence="1 8">Metabolic intermediate biosynthesis; chorismate biosynthesis; chorismate from D-erythrose 4-phosphate and phosphoenolpyruvate: step 4/7.</text>
</comment>
<dbReference type="STRING" id="206506.AAV32_12715"/>
<dbReference type="Pfam" id="PF08501">
    <property type="entry name" value="Shikimate_dh_N"/>
    <property type="match status" value="1"/>
</dbReference>
<dbReference type="CDD" id="cd01065">
    <property type="entry name" value="NAD_bind_Shikimate_DH"/>
    <property type="match status" value="1"/>
</dbReference>
<keyword evidence="3 8" id="KW-0028">Amino-acid biosynthesis</keyword>
<feature type="active site" description="Proton acceptor" evidence="8">
    <location>
        <position position="70"/>
    </location>
</feature>
<dbReference type="PATRIC" id="fig|206506.3.peg.2705"/>
<dbReference type="NCBIfam" id="TIGR00507">
    <property type="entry name" value="aroE"/>
    <property type="match status" value="1"/>
</dbReference>
<dbReference type="GO" id="GO:0004764">
    <property type="term" value="F:shikimate 3-dehydrogenase (NADP+) activity"/>
    <property type="evidence" value="ECO:0007669"/>
    <property type="project" value="UniProtKB-UniRule"/>
</dbReference>
<evidence type="ECO:0000313" key="12">
    <source>
        <dbReference type="EMBL" id="KKO71124.1"/>
    </source>
</evidence>
<feature type="domain" description="Quinate/shikimate 5-dehydrogenase/glutamyl-tRNA reductase" evidence="9">
    <location>
        <begin position="118"/>
        <end position="166"/>
    </location>
</feature>
<keyword evidence="6 8" id="KW-0057">Aromatic amino acid biosynthesis</keyword>
<evidence type="ECO:0000313" key="15">
    <source>
        <dbReference type="Proteomes" id="UP000292039"/>
    </source>
</evidence>
<dbReference type="GO" id="GO:0008652">
    <property type="term" value="P:amino acid biosynthetic process"/>
    <property type="evidence" value="ECO:0007669"/>
    <property type="project" value="UniProtKB-KW"/>
</dbReference>
<dbReference type="GO" id="GO:0009423">
    <property type="term" value="P:chorismate biosynthetic process"/>
    <property type="evidence" value="ECO:0007669"/>
    <property type="project" value="UniProtKB-UniRule"/>
</dbReference>
<dbReference type="NCBIfam" id="NF001310">
    <property type="entry name" value="PRK00258.1-2"/>
    <property type="match status" value="1"/>
</dbReference>
<dbReference type="InterPro" id="IPR006151">
    <property type="entry name" value="Shikm_DH/Glu-tRNA_Rdtase"/>
</dbReference>
<dbReference type="GO" id="GO:0050661">
    <property type="term" value="F:NADP binding"/>
    <property type="evidence" value="ECO:0007669"/>
    <property type="project" value="InterPro"/>
</dbReference>
<dbReference type="RefSeq" id="WP_068372745.1">
    <property type="nucleotide sequence ID" value="NZ_CBCSEB010000003.1"/>
</dbReference>
<dbReference type="HAMAP" id="MF_00222">
    <property type="entry name" value="Shikimate_DH_AroE"/>
    <property type="match status" value="1"/>
</dbReference>
<reference evidence="12 14" key="1">
    <citation type="submission" date="2015-04" db="EMBL/GenBank/DDBJ databases">
        <title>Genome sequence of Kerstersia gyiorum CG1.</title>
        <authorList>
            <person name="Greninger A.L."/>
            <person name="Kozyreva V."/>
            <person name="Chaturvedi V."/>
        </authorList>
    </citation>
    <scope>NUCLEOTIDE SEQUENCE [LARGE SCALE GENOMIC DNA]</scope>
    <source>
        <strain evidence="12 14">CG1</strain>
    </source>
</reference>
<evidence type="ECO:0000256" key="4">
    <source>
        <dbReference type="ARBA" id="ARBA00022857"/>
    </source>
</evidence>
<dbReference type="EC" id="1.1.1.25" evidence="2 8"/>
<feature type="binding site" evidence="8">
    <location>
        <position position="225"/>
    </location>
    <ligand>
        <name>NADP(+)</name>
        <dbReference type="ChEBI" id="CHEBI:58349"/>
    </ligand>
</feature>
<feature type="binding site" evidence="8">
    <location>
        <position position="66"/>
    </location>
    <ligand>
        <name>shikimate</name>
        <dbReference type="ChEBI" id="CHEBI:36208"/>
    </ligand>
</feature>
<dbReference type="Proteomes" id="UP000292039">
    <property type="component" value="Unassembled WGS sequence"/>
</dbReference>
<dbReference type="OrthoDB" id="9776868at2"/>
<feature type="binding site" evidence="8">
    <location>
        <begin position="131"/>
        <end position="135"/>
    </location>
    <ligand>
        <name>NADP(+)</name>
        <dbReference type="ChEBI" id="CHEBI:58349"/>
    </ligand>
</feature>
<feature type="binding site" evidence="8">
    <location>
        <position position="249"/>
    </location>
    <ligand>
        <name>NADP(+)</name>
        <dbReference type="ChEBI" id="CHEBI:58349"/>
    </ligand>
</feature>
<keyword evidence="4 8" id="KW-0521">NADP</keyword>
<comment type="caution">
    <text evidence="8">Lacks conserved residue(s) required for the propagation of feature annotation.</text>
</comment>
<dbReference type="GO" id="GO:0019632">
    <property type="term" value="P:shikimate metabolic process"/>
    <property type="evidence" value="ECO:0007669"/>
    <property type="project" value="InterPro"/>
</dbReference>
<sequence>MSDTKPIICAVIGNPISHSLSPDIHQAFAHQFDLPLEYSRLLAPIGGFNDVVLPFFAAGARGMNVTAPFKLDAYALASHALSARARVAGAVNTLWQQDGIMHGCNTDGIGLVQDLQQQGAPLRDAHVLIIGAGGAARGVLQALLAADCASLRIVNRNALRAQEMIANPLVRTLPQAGRLEADGLDGASRPGGWDLVINATSSSLGDAALDLPAGLYAPAAVAYDMVYSARPTPFMQQALDDGASRASDGLGMLVGQAAASFEIWHGLAPDTAPVLSALRQQLATAA</sequence>
<evidence type="ECO:0000259" key="10">
    <source>
        <dbReference type="Pfam" id="PF08501"/>
    </source>
</evidence>
<dbReference type="UniPathway" id="UPA00053">
    <property type="reaction ID" value="UER00087"/>
</dbReference>
<dbReference type="InterPro" id="IPR041121">
    <property type="entry name" value="SDH_C"/>
</dbReference>
<dbReference type="InterPro" id="IPR022893">
    <property type="entry name" value="Shikimate_DH_fam"/>
</dbReference>
<proteinExistence type="inferred from homology"/>
<dbReference type="EMBL" id="SGWZ01000001">
    <property type="protein sequence ID" value="RZS72882.1"/>
    <property type="molecule type" value="Genomic_DNA"/>
</dbReference>
<accession>A0A171KQF7</accession>
<feature type="binding site" evidence="8">
    <location>
        <position position="92"/>
    </location>
    <ligand>
        <name>shikimate</name>
        <dbReference type="ChEBI" id="CHEBI:36208"/>
    </ligand>
</feature>
<keyword evidence="14" id="KW-1185">Reference proteome</keyword>
<dbReference type="PANTHER" id="PTHR21089:SF1">
    <property type="entry name" value="BIFUNCTIONAL 3-DEHYDROQUINATE DEHYDRATASE_SHIKIMATE DEHYDROGENASE, CHLOROPLASTIC"/>
    <property type="match status" value="1"/>
</dbReference>
<feature type="binding site" evidence="8">
    <location>
        <position position="256"/>
    </location>
    <ligand>
        <name>shikimate</name>
        <dbReference type="ChEBI" id="CHEBI:36208"/>
    </ligand>
</feature>
<reference evidence="13 15" key="2">
    <citation type="submission" date="2019-02" db="EMBL/GenBank/DDBJ databases">
        <title>Genomic Encyclopedia of Type Strains, Phase IV (KMG-IV): sequencing the most valuable type-strain genomes for metagenomic binning, comparative biology and taxonomic classification.</title>
        <authorList>
            <person name="Goeker M."/>
        </authorList>
    </citation>
    <scope>NUCLEOTIDE SEQUENCE [LARGE SCALE GENOMIC DNA]</scope>
    <source>
        <strain evidence="13 15">DSM 16618</strain>
    </source>
</reference>
<dbReference type="GO" id="GO:0009073">
    <property type="term" value="P:aromatic amino acid family biosynthetic process"/>
    <property type="evidence" value="ECO:0007669"/>
    <property type="project" value="UniProtKB-KW"/>
</dbReference>
<feature type="domain" description="Shikimate dehydrogenase substrate binding N-terminal" evidence="10">
    <location>
        <begin position="11"/>
        <end position="94"/>
    </location>
</feature>
<gene>
    <name evidence="8 12" type="primary">aroE</name>
    <name evidence="12" type="ORF">AAV32_12715</name>
    <name evidence="13" type="ORF">EV679_0065</name>
</gene>
<feature type="binding site" evidence="8">
    <location>
        <begin position="19"/>
        <end position="21"/>
    </location>
    <ligand>
        <name>shikimate</name>
        <dbReference type="ChEBI" id="CHEBI:36208"/>
    </ligand>
</feature>
<name>A0A171KQF7_9BURK</name>
<evidence type="ECO:0000256" key="8">
    <source>
        <dbReference type="HAMAP-Rule" id="MF_00222"/>
    </source>
</evidence>
<dbReference type="PANTHER" id="PTHR21089">
    <property type="entry name" value="SHIKIMATE DEHYDROGENASE"/>
    <property type="match status" value="1"/>
</dbReference>
<dbReference type="SUPFAM" id="SSF53223">
    <property type="entry name" value="Aminoacid dehydrogenase-like, N-terminal domain"/>
    <property type="match status" value="1"/>
</dbReference>
<dbReference type="InterPro" id="IPR046346">
    <property type="entry name" value="Aminoacid_DH-like_N_sf"/>
</dbReference>